<sequence length="570" mass="63666">MRLTDFIPKLLPWLLLAEAALAQNTIQQTCTDLKNLSACKFEFSVPYGVNLTMKTVPDRKVLVSTILTAKGSLIVRLHTTNANPRRNTRSLVLLPKKPKAMCDAWRCVPGWIDTTKQVITGLEVLTKKVNLCDTVRKILGQPQGDSFIKSSDAICQCFPRIGDLSATSGFKSFDQGVLSTADSKDVNQVVKVQKCMNDSGFKTADDRDKVRKTLQSMEKPKVLIIEGPEINEDSYSKLMAISKSCKPGSSCTGMRIQETIQNLFTPYMAEIARKFREGLFVPWVPFLQNLLLISNDFNLASQNLGSPFISFRSRFDYATQTSCVELGSCGGPAVSSFFKQVGDMVKSTQLIYHMSVPETSSNLLTTYINEAQDANELAEELPDESTSADLFRGDEIKTVQDLFKFVPTIDRTFLLQRKIGWIVDFYTGYSAENRDLVTSTYNSLVAVADSSSSAIELELNVQEQPENDSLLQQIIMMKWIMKGEIQGHLYTMKRAFERYDDSIAKSSFGPGKSGVVMEPSAISYQRWTKIPKMAMPCSKQVTKTFNKAGFTKTFSFTEYSKCMVEGATAY</sequence>
<keyword evidence="1" id="KW-0732">Signal</keyword>
<dbReference type="Proteomes" id="UP000016800">
    <property type="component" value="Chromosome II"/>
</dbReference>
<proteinExistence type="predicted"/>
<evidence type="ECO:0000313" key="2">
    <source>
        <dbReference type="EMBL" id="CCT65160.1"/>
    </source>
</evidence>
<feature type="chain" id="PRO_5004495089" evidence="1">
    <location>
        <begin position="23"/>
        <end position="570"/>
    </location>
</feature>
<gene>
    <name evidence="2" type="ORF">FFUJ_03809</name>
</gene>
<feature type="signal peptide" evidence="1">
    <location>
        <begin position="1"/>
        <end position="22"/>
    </location>
</feature>
<organism evidence="2 3">
    <name type="scientific">Gibberella fujikuroi (strain CBS 195.34 / IMI 58289 / NRRL A-6831)</name>
    <name type="common">Bakanae and foot rot disease fungus</name>
    <name type="synonym">Fusarium fujikuroi</name>
    <dbReference type="NCBI Taxonomy" id="1279085"/>
    <lineage>
        <taxon>Eukaryota</taxon>
        <taxon>Fungi</taxon>
        <taxon>Dikarya</taxon>
        <taxon>Ascomycota</taxon>
        <taxon>Pezizomycotina</taxon>
        <taxon>Sordariomycetes</taxon>
        <taxon>Hypocreomycetidae</taxon>
        <taxon>Hypocreales</taxon>
        <taxon>Nectriaceae</taxon>
        <taxon>Fusarium</taxon>
        <taxon>Fusarium fujikuroi species complex</taxon>
    </lineage>
</organism>
<dbReference type="GeneID" id="35397290"/>
<dbReference type="VEuPathDB" id="FungiDB:FFUJ_03809"/>
<evidence type="ECO:0000256" key="1">
    <source>
        <dbReference type="SAM" id="SignalP"/>
    </source>
</evidence>
<evidence type="ECO:0000313" key="3">
    <source>
        <dbReference type="Proteomes" id="UP000016800"/>
    </source>
</evidence>
<accession>S0DRU3</accession>
<dbReference type="EMBL" id="HF679024">
    <property type="protein sequence ID" value="CCT65160.1"/>
    <property type="molecule type" value="Genomic_DNA"/>
</dbReference>
<dbReference type="RefSeq" id="XP_023427241.1">
    <property type="nucleotide sequence ID" value="XM_023572978.1"/>
</dbReference>
<name>S0DRU3_GIBF5</name>
<protein>
    <submittedName>
        <fullName evidence="2">Uncharacterized protein</fullName>
    </submittedName>
</protein>
<dbReference type="HOGENOM" id="CLU_035152_0_0_1"/>
<reference evidence="2 3" key="1">
    <citation type="journal article" date="2013" name="PLoS Pathog.">
        <title>Deciphering the cryptic genome: genome-wide analyses of the rice pathogen Fusarium fujikuroi reveal complex regulation of secondary metabolism and novel metabolites.</title>
        <authorList>
            <person name="Wiemann P."/>
            <person name="Sieber C.M."/>
            <person name="von Bargen K.W."/>
            <person name="Studt L."/>
            <person name="Niehaus E.M."/>
            <person name="Espino J.J."/>
            <person name="Huss K."/>
            <person name="Michielse C.B."/>
            <person name="Albermann S."/>
            <person name="Wagner D."/>
            <person name="Bergner S.V."/>
            <person name="Connolly L.R."/>
            <person name="Fischer A."/>
            <person name="Reuter G."/>
            <person name="Kleigrewe K."/>
            <person name="Bald T."/>
            <person name="Wingfield B.D."/>
            <person name="Ophir R."/>
            <person name="Freeman S."/>
            <person name="Hippler M."/>
            <person name="Smith K.M."/>
            <person name="Brown D.W."/>
            <person name="Proctor R.H."/>
            <person name="Munsterkotter M."/>
            <person name="Freitag M."/>
            <person name="Humpf H.U."/>
            <person name="Guldener U."/>
            <person name="Tudzynski B."/>
        </authorList>
    </citation>
    <scope>NUCLEOTIDE SEQUENCE [LARGE SCALE GENOMIC DNA]</scope>
    <source>
        <strain evidence="3">CBS 195.34 / IMI 58289 / NRRL A-6831</strain>
    </source>
</reference>
<dbReference type="AlphaFoldDB" id="S0DRU3"/>
<keyword evidence="3" id="KW-1185">Reference proteome</keyword>